<dbReference type="Pfam" id="PF07228">
    <property type="entry name" value="SpoIIE"/>
    <property type="match status" value="1"/>
</dbReference>
<dbReference type="AlphaFoldDB" id="A0A366MBQ1"/>
<gene>
    <name evidence="3" type="ORF">ALNOE001_07040</name>
</gene>
<accession>A0A366MBQ1</accession>
<evidence type="ECO:0000259" key="2">
    <source>
        <dbReference type="SMART" id="SM00331"/>
    </source>
</evidence>
<dbReference type="SMART" id="SM00331">
    <property type="entry name" value="PP2C_SIG"/>
    <property type="match status" value="1"/>
</dbReference>
<dbReference type="InterPro" id="IPR052016">
    <property type="entry name" value="Bact_Sigma-Reg"/>
</dbReference>
<protein>
    <recommendedName>
        <fullName evidence="2">PPM-type phosphatase domain-containing protein</fullName>
    </recommendedName>
</protein>
<dbReference type="InterPro" id="IPR036457">
    <property type="entry name" value="PPM-type-like_dom_sf"/>
</dbReference>
<dbReference type="Proteomes" id="UP000253099">
    <property type="component" value="Unassembled WGS sequence"/>
</dbReference>
<dbReference type="EMBL" id="NIZT01000020">
    <property type="protein sequence ID" value="RBQ23656.1"/>
    <property type="molecule type" value="Genomic_DNA"/>
</dbReference>
<dbReference type="SUPFAM" id="SSF81606">
    <property type="entry name" value="PP2C-like"/>
    <property type="match status" value="1"/>
</dbReference>
<dbReference type="InterPro" id="IPR001932">
    <property type="entry name" value="PPM-type_phosphatase-like_dom"/>
</dbReference>
<organism evidence="3 4">
    <name type="scientific">Candidatus Methanobinarius endosymbioticus</name>
    <dbReference type="NCBI Taxonomy" id="2006182"/>
    <lineage>
        <taxon>Archaea</taxon>
        <taxon>Methanobacteriati</taxon>
        <taxon>Methanobacteriota</taxon>
        <taxon>Methanomada group</taxon>
        <taxon>Methanobacteria</taxon>
        <taxon>Methanobacteriales</taxon>
        <taxon>Methanobacteriaceae</taxon>
        <taxon>Candidatus Methanobinarius</taxon>
    </lineage>
</organism>
<evidence type="ECO:0000313" key="3">
    <source>
        <dbReference type="EMBL" id="RBQ23656.1"/>
    </source>
</evidence>
<dbReference type="Gene3D" id="3.60.40.10">
    <property type="entry name" value="PPM-type phosphatase domain"/>
    <property type="match status" value="1"/>
</dbReference>
<dbReference type="PANTHER" id="PTHR43156:SF2">
    <property type="entry name" value="STAGE II SPORULATION PROTEIN E"/>
    <property type="match status" value="1"/>
</dbReference>
<evidence type="ECO:0000313" key="4">
    <source>
        <dbReference type="Proteomes" id="UP000253099"/>
    </source>
</evidence>
<keyword evidence="4" id="KW-1185">Reference proteome</keyword>
<dbReference type="GO" id="GO:0016791">
    <property type="term" value="F:phosphatase activity"/>
    <property type="evidence" value="ECO:0007669"/>
    <property type="project" value="TreeGrafter"/>
</dbReference>
<reference evidence="3 4" key="1">
    <citation type="submission" date="2018-06" db="EMBL/GenBank/DDBJ databases">
        <title>Genomic insight into two independent archaeal endosymbiosis events.</title>
        <authorList>
            <person name="Lind A.E."/>
            <person name="Lewis W.H."/>
            <person name="Spang A."/>
            <person name="Guy L."/>
            <person name="Embley M.T."/>
            <person name="Ettema T.J.G."/>
        </authorList>
    </citation>
    <scope>NUCLEOTIDE SEQUENCE [LARGE SCALE GENOMIC DNA]</scope>
    <source>
        <strain evidence="3">NOE</strain>
    </source>
</reference>
<comment type="caution">
    <text evidence="3">The sequence shown here is derived from an EMBL/GenBank/DDBJ whole genome shotgun (WGS) entry which is preliminary data.</text>
</comment>
<feature type="domain" description="PPM-type phosphatase" evidence="2">
    <location>
        <begin position="12"/>
        <end position="188"/>
    </location>
</feature>
<dbReference type="PANTHER" id="PTHR43156">
    <property type="entry name" value="STAGE II SPORULATION PROTEIN E-RELATED"/>
    <property type="match status" value="1"/>
</dbReference>
<evidence type="ECO:0000256" key="1">
    <source>
        <dbReference type="ARBA" id="ARBA00022801"/>
    </source>
</evidence>
<name>A0A366MBQ1_9EURY</name>
<sequence length="188" mass="21260">MLPKNFSDFPNNHKIDIYAIAEPAKEVGGDFHDFFLIYKNKLAILIGDVSGKGIPAALFIVVAKTLIKNSAQSGNSPEEIFKNVNKTMCQDNNQNMFVTTWMGILKIDTGKFTFVNAGHNPPILIKNNNHTFLKSKPNFVLGGMENTEYHQNEIFLKDEEKIFLYTDGITEAINKMTKLLEKNVYLKL</sequence>
<keyword evidence="1" id="KW-0378">Hydrolase</keyword>
<proteinExistence type="predicted"/>